<dbReference type="RefSeq" id="WP_379746684.1">
    <property type="nucleotide sequence ID" value="NZ_JBHTCP010000006.1"/>
</dbReference>
<keyword evidence="3" id="KW-1185">Reference proteome</keyword>
<dbReference type="EMBL" id="JBHTCP010000006">
    <property type="protein sequence ID" value="MFC7370768.1"/>
    <property type="molecule type" value="Genomic_DNA"/>
</dbReference>
<dbReference type="Proteomes" id="UP001596549">
    <property type="component" value="Unassembled WGS sequence"/>
</dbReference>
<sequence length="100" mass="11610">MSKNNAYIEEVEDFLGGTFHQDIQSPEQAMDEFILESTKECLLDTINDCEKFLNSDIGKEEKENLIQNNAEIYFPAMNMNPIEWLTKLVKQMKMAVETKN</sequence>
<comment type="caution">
    <text evidence="2">The sequence shown here is derived from an EMBL/GenBank/DDBJ whole genome shotgun (WGS) entry which is preliminary data.</text>
</comment>
<feature type="domain" description="CdiI immunity protein" evidence="1">
    <location>
        <begin position="8"/>
        <end position="91"/>
    </location>
</feature>
<name>A0ABW2NNI6_9BACL</name>
<reference evidence="3" key="1">
    <citation type="journal article" date="2019" name="Int. J. Syst. Evol. Microbiol.">
        <title>The Global Catalogue of Microorganisms (GCM) 10K type strain sequencing project: providing services to taxonomists for standard genome sequencing and annotation.</title>
        <authorList>
            <consortium name="The Broad Institute Genomics Platform"/>
            <consortium name="The Broad Institute Genome Sequencing Center for Infectious Disease"/>
            <person name="Wu L."/>
            <person name="Ma J."/>
        </authorList>
    </citation>
    <scope>NUCLEOTIDE SEQUENCE [LARGE SCALE GENOMIC DNA]</scope>
    <source>
        <strain evidence="3">NBRC 106396</strain>
    </source>
</reference>
<proteinExistence type="predicted"/>
<organism evidence="2 3">
    <name type="scientific">Fictibacillus iocasae</name>
    <dbReference type="NCBI Taxonomy" id="2715437"/>
    <lineage>
        <taxon>Bacteria</taxon>
        <taxon>Bacillati</taxon>
        <taxon>Bacillota</taxon>
        <taxon>Bacilli</taxon>
        <taxon>Bacillales</taxon>
        <taxon>Fictibacillaceae</taxon>
        <taxon>Fictibacillus</taxon>
    </lineage>
</organism>
<evidence type="ECO:0000313" key="3">
    <source>
        <dbReference type="Proteomes" id="UP001596549"/>
    </source>
</evidence>
<protein>
    <submittedName>
        <fullName evidence="2">Contact-dependent growth inhibition system immunity protein</fullName>
    </submittedName>
</protein>
<gene>
    <name evidence="2" type="ORF">ACFQPF_03670</name>
</gene>
<accession>A0ABW2NNI6</accession>
<evidence type="ECO:0000313" key="2">
    <source>
        <dbReference type="EMBL" id="MFC7370768.1"/>
    </source>
</evidence>
<evidence type="ECO:0000259" key="1">
    <source>
        <dbReference type="Pfam" id="PF18593"/>
    </source>
</evidence>
<dbReference type="InterPro" id="IPR041129">
    <property type="entry name" value="CdiI_2"/>
</dbReference>
<dbReference type="Pfam" id="PF18593">
    <property type="entry name" value="CdiI_2"/>
    <property type="match status" value="1"/>
</dbReference>